<keyword evidence="4 6" id="KW-1133">Transmembrane helix</keyword>
<dbReference type="PANTHER" id="PTHR30086:SF20">
    <property type="entry name" value="ARGININE EXPORTER PROTEIN ARGO-RELATED"/>
    <property type="match status" value="1"/>
</dbReference>
<accession>A0ABP7FX14</accession>
<proteinExistence type="predicted"/>
<evidence type="ECO:0000256" key="3">
    <source>
        <dbReference type="ARBA" id="ARBA00022692"/>
    </source>
</evidence>
<feature type="transmembrane region" description="Helical" evidence="6">
    <location>
        <begin position="187"/>
        <end position="208"/>
    </location>
</feature>
<evidence type="ECO:0000256" key="4">
    <source>
        <dbReference type="ARBA" id="ARBA00022989"/>
    </source>
</evidence>
<feature type="transmembrane region" description="Helical" evidence="6">
    <location>
        <begin position="41"/>
        <end position="63"/>
    </location>
</feature>
<dbReference type="Pfam" id="PF01810">
    <property type="entry name" value="LysE"/>
    <property type="match status" value="1"/>
</dbReference>
<dbReference type="PIRSF" id="PIRSF006324">
    <property type="entry name" value="LeuE"/>
    <property type="match status" value="1"/>
</dbReference>
<evidence type="ECO:0000256" key="5">
    <source>
        <dbReference type="ARBA" id="ARBA00023136"/>
    </source>
</evidence>
<feature type="transmembrane region" description="Helical" evidence="6">
    <location>
        <begin position="6"/>
        <end position="29"/>
    </location>
</feature>
<evidence type="ECO:0000256" key="6">
    <source>
        <dbReference type="SAM" id="Phobius"/>
    </source>
</evidence>
<evidence type="ECO:0000256" key="2">
    <source>
        <dbReference type="ARBA" id="ARBA00022475"/>
    </source>
</evidence>
<evidence type="ECO:0000313" key="8">
    <source>
        <dbReference type="Proteomes" id="UP001501004"/>
    </source>
</evidence>
<comment type="subcellular location">
    <subcellularLocation>
        <location evidence="1">Cell membrane</location>
        <topology evidence="1">Multi-pass membrane protein</topology>
    </subcellularLocation>
</comment>
<dbReference type="PANTHER" id="PTHR30086">
    <property type="entry name" value="ARGININE EXPORTER PROTEIN ARGO"/>
    <property type="match status" value="1"/>
</dbReference>
<name>A0ABP7FX14_9MICO</name>
<keyword evidence="2" id="KW-1003">Cell membrane</keyword>
<reference evidence="8" key="1">
    <citation type="journal article" date="2019" name="Int. J. Syst. Evol. Microbiol.">
        <title>The Global Catalogue of Microorganisms (GCM) 10K type strain sequencing project: providing services to taxonomists for standard genome sequencing and annotation.</title>
        <authorList>
            <consortium name="The Broad Institute Genomics Platform"/>
            <consortium name="The Broad Institute Genome Sequencing Center for Infectious Disease"/>
            <person name="Wu L."/>
            <person name="Ma J."/>
        </authorList>
    </citation>
    <scope>NUCLEOTIDE SEQUENCE [LARGE SCALE GENOMIC DNA]</scope>
    <source>
        <strain evidence="8">JCM 16949</strain>
    </source>
</reference>
<dbReference type="EMBL" id="BAABAE010000004">
    <property type="protein sequence ID" value="GAA3749769.1"/>
    <property type="molecule type" value="Genomic_DNA"/>
</dbReference>
<feature type="transmembrane region" description="Helical" evidence="6">
    <location>
        <begin position="118"/>
        <end position="140"/>
    </location>
</feature>
<sequence>MIPTANLLAFGLASIPLIVIPGPSVLFTIGRSLSLGRVGGLLSVVGNAAGALVISIAIAFGLGTLLEESVVAFTIVKLLGAAYIIFLGIQAIRHRRRKAGAVTAPVARRGAWRTIWEGFVVGVTNAKSIIFMVAVLPLFVDHSAGGIPLQMLLLGIVFVIVALLSDSVWALAAGAARDWFARSPKRIATLSATGGVMMIGLGAAVLFVNHEPT</sequence>
<dbReference type="RefSeq" id="WP_344757562.1">
    <property type="nucleotide sequence ID" value="NZ_BAABAE010000004.1"/>
</dbReference>
<protein>
    <submittedName>
        <fullName evidence="7">LysE family translocator</fullName>
    </submittedName>
</protein>
<keyword evidence="3 6" id="KW-0812">Transmembrane</keyword>
<dbReference type="InterPro" id="IPR001123">
    <property type="entry name" value="LeuE-type"/>
</dbReference>
<feature type="transmembrane region" description="Helical" evidence="6">
    <location>
        <begin position="152"/>
        <end position="175"/>
    </location>
</feature>
<comment type="caution">
    <text evidence="7">The sequence shown here is derived from an EMBL/GenBank/DDBJ whole genome shotgun (WGS) entry which is preliminary data.</text>
</comment>
<keyword evidence="8" id="KW-1185">Reference proteome</keyword>
<dbReference type="Proteomes" id="UP001501004">
    <property type="component" value="Unassembled WGS sequence"/>
</dbReference>
<evidence type="ECO:0000256" key="1">
    <source>
        <dbReference type="ARBA" id="ARBA00004651"/>
    </source>
</evidence>
<gene>
    <name evidence="7" type="ORF">GCM10022239_26370</name>
</gene>
<keyword evidence="5 6" id="KW-0472">Membrane</keyword>
<feature type="transmembrane region" description="Helical" evidence="6">
    <location>
        <begin position="69"/>
        <end position="89"/>
    </location>
</feature>
<evidence type="ECO:0000313" key="7">
    <source>
        <dbReference type="EMBL" id="GAA3749769.1"/>
    </source>
</evidence>
<organism evidence="7 8">
    <name type="scientific">Leifsonella bigeumensis</name>
    <dbReference type="NCBI Taxonomy" id="433643"/>
    <lineage>
        <taxon>Bacteria</taxon>
        <taxon>Bacillati</taxon>
        <taxon>Actinomycetota</taxon>
        <taxon>Actinomycetes</taxon>
        <taxon>Micrococcales</taxon>
        <taxon>Microbacteriaceae</taxon>
        <taxon>Leifsonella</taxon>
    </lineage>
</organism>